<evidence type="ECO:0000313" key="2">
    <source>
        <dbReference type="Proteomes" id="UP000281406"/>
    </source>
</evidence>
<dbReference type="GO" id="GO:0051965">
    <property type="term" value="P:positive regulation of synapse assembly"/>
    <property type="evidence" value="ECO:0007669"/>
    <property type="project" value="TreeGrafter"/>
</dbReference>
<keyword evidence="2" id="KW-1185">Reference proteome</keyword>
<sequence length="257" mass="28791">MHLETCDGSVSWIRTTVELESSVAGRGCDRQSYSERSSQKLCGASSGSTDLLPAPSGIFKWTATLVTDSGRDSDLTYRFDGRQAAKIPDWVVPQNLTNQFTITTWMKHGPSPGQRAEKETLLCNSDKTEMNRHHYSLYVHNCRLVFLLRTDYTQTDSFRPAEFHWKLEQHPLVDGIYLAASEHFVLKVDVLEAGKMGKRKVLSEFDKGQIVMARRLIQSISKTAALVGCSRSAVVSIYQKWFNSGEPVTGSWAAKAH</sequence>
<reference evidence="1 2" key="1">
    <citation type="submission" date="2018-10" db="EMBL/GenBank/DDBJ databases">
        <title>Genome assembly for a Yunnan-Guizhou Plateau 3E fish, Anabarilius grahami (Regan), and its evolutionary and genetic applications.</title>
        <authorList>
            <person name="Jiang W."/>
        </authorList>
    </citation>
    <scope>NUCLEOTIDE SEQUENCE [LARGE SCALE GENOMIC DNA]</scope>
    <source>
        <strain evidence="1">AG-KIZ</strain>
        <tissue evidence="1">Muscle</tissue>
    </source>
</reference>
<accession>A0A3N0YW36</accession>
<dbReference type="Proteomes" id="UP000281406">
    <property type="component" value="Unassembled WGS sequence"/>
</dbReference>
<dbReference type="EMBL" id="RJVU01024579">
    <property type="protein sequence ID" value="ROL49918.1"/>
    <property type="molecule type" value="Genomic_DNA"/>
</dbReference>
<dbReference type="PANTHER" id="PTHR14139:SF3">
    <property type="entry name" value="CALSYNTENIN-2"/>
    <property type="match status" value="1"/>
</dbReference>
<dbReference type="InterPro" id="IPR013320">
    <property type="entry name" value="ConA-like_dom_sf"/>
</dbReference>
<name>A0A3N0YW36_ANAGA</name>
<evidence type="ECO:0000313" key="1">
    <source>
        <dbReference type="EMBL" id="ROL49918.1"/>
    </source>
</evidence>
<dbReference type="Gene3D" id="2.60.120.200">
    <property type="match status" value="1"/>
</dbReference>
<dbReference type="OrthoDB" id="10012272at2759"/>
<dbReference type="GO" id="GO:0045211">
    <property type="term" value="C:postsynaptic membrane"/>
    <property type="evidence" value="ECO:0007669"/>
    <property type="project" value="TreeGrafter"/>
</dbReference>
<dbReference type="AlphaFoldDB" id="A0A3N0YW36"/>
<dbReference type="GO" id="GO:0050806">
    <property type="term" value="P:positive regulation of synaptic transmission"/>
    <property type="evidence" value="ECO:0007669"/>
    <property type="project" value="TreeGrafter"/>
</dbReference>
<organism evidence="1 2">
    <name type="scientific">Anabarilius grahami</name>
    <name type="common">Kanglang fish</name>
    <name type="synonym">Barilius grahami</name>
    <dbReference type="NCBI Taxonomy" id="495550"/>
    <lineage>
        <taxon>Eukaryota</taxon>
        <taxon>Metazoa</taxon>
        <taxon>Chordata</taxon>
        <taxon>Craniata</taxon>
        <taxon>Vertebrata</taxon>
        <taxon>Euteleostomi</taxon>
        <taxon>Actinopterygii</taxon>
        <taxon>Neopterygii</taxon>
        <taxon>Teleostei</taxon>
        <taxon>Ostariophysi</taxon>
        <taxon>Cypriniformes</taxon>
        <taxon>Xenocyprididae</taxon>
        <taxon>Xenocypridinae</taxon>
        <taxon>Xenocypridinae incertae sedis</taxon>
        <taxon>Anabarilius</taxon>
    </lineage>
</organism>
<comment type="caution">
    <text evidence="1">The sequence shown here is derived from an EMBL/GenBank/DDBJ whole genome shotgun (WGS) entry which is preliminary data.</text>
</comment>
<dbReference type="GO" id="GO:0009986">
    <property type="term" value="C:cell surface"/>
    <property type="evidence" value="ECO:0007669"/>
    <property type="project" value="TreeGrafter"/>
</dbReference>
<protein>
    <submittedName>
        <fullName evidence="1">Calsyntenin-2</fullName>
    </submittedName>
</protein>
<gene>
    <name evidence="1" type="ORF">DPX16_6326</name>
</gene>
<proteinExistence type="predicted"/>
<dbReference type="PANTHER" id="PTHR14139">
    <property type="entry name" value="CALSYNTENIN"/>
    <property type="match status" value="1"/>
</dbReference>
<dbReference type="SUPFAM" id="SSF49899">
    <property type="entry name" value="Concanavalin A-like lectins/glucanases"/>
    <property type="match status" value="1"/>
</dbReference>